<accession>A0A6C2UB73</accession>
<dbReference type="EMBL" id="CAAHFG010000003">
    <property type="protein sequence ID" value="VGO16546.1"/>
    <property type="molecule type" value="Genomic_DNA"/>
</dbReference>
<evidence type="ECO:0000259" key="2">
    <source>
        <dbReference type="Pfam" id="PF07940"/>
    </source>
</evidence>
<dbReference type="Proteomes" id="UP000366872">
    <property type="component" value="Unassembled WGS sequence"/>
</dbReference>
<evidence type="ECO:0000313" key="4">
    <source>
        <dbReference type="Proteomes" id="UP000366872"/>
    </source>
</evidence>
<dbReference type="Gene3D" id="1.50.10.100">
    <property type="entry name" value="Chondroitin AC/alginate lyase"/>
    <property type="match status" value="1"/>
</dbReference>
<dbReference type="Gene3D" id="2.70.98.70">
    <property type="match status" value="1"/>
</dbReference>
<organism evidence="3 4">
    <name type="scientific">Pontiella desulfatans</name>
    <dbReference type="NCBI Taxonomy" id="2750659"/>
    <lineage>
        <taxon>Bacteria</taxon>
        <taxon>Pseudomonadati</taxon>
        <taxon>Kiritimatiellota</taxon>
        <taxon>Kiritimatiellia</taxon>
        <taxon>Kiritimatiellales</taxon>
        <taxon>Pontiellaceae</taxon>
        <taxon>Pontiella</taxon>
    </lineage>
</organism>
<dbReference type="SUPFAM" id="SSF48230">
    <property type="entry name" value="Chondroitin AC/alginate lyase"/>
    <property type="match status" value="1"/>
</dbReference>
<sequence>MENGFARSSTIIKGIVMNRSVIASGILMLALAAGAGHPQLLTTAEQHEAIRRKVATVDWAKSAFAKLQERIDGYVAQTAADPQWAVSRLAMNWDTHYVTPITEGSRTIKGEGRAEVPTPRFAGARDWKTDYVRQTPIENLKPFNDKDGKICLVNETTGQEEWVDPSITGHAIERINNEIMALAADAAFLYWVTGNKAYADFAAPILWTYMNGLAHTKKPVILDENGGPHRIIGTASYEVIHDGILHSIAVAYDYLYDYIRSDDSMDGTVVEMGIKRFVDRIIEGGGRTGNWNLHQAKKIAYGGMVLGSNEAYADLKGRQYYIDIALNADLPNQWGVTHVIREGYDQETAIWPEAPGYAFDTTANIIEIVSLLSTDPDGRKALENPLLKKAVLDQRKQTYPPGYSHAMGDTSYARVDARAGELMLSWALSQGDQEAIEAFSALLQGEVASGKYDRNSQESLLALTRYAAELPKAHPEVLKKTPTYFAEPVNLVMLENRSGNGDARYALGAAMFGTKGGHMHANGLAVELYGAGYVLGFDSGRGSSYWQPDHGDYYSKAPAHNTVIVNGTSSYARHGRDTIAMQVEAVEPAFDQPAENEHLTYLTASFRHTKPAASQQRTLALVRIDDTTAFYFDVFRSKTDKADPDQYHDWFYHGMADAMDVKALSLKPSKQLTSKRGNMKGYDYFTEEKSTETDSPVKATFPLHIEGNEVAMDVWMLAEEGRRVYSVMAPANRGARHYVDEQYWDRLQPTLVVRQMGEAWERPFVAVYEPSLQADGTKIRSVKQVGADRWRVGGEGWSAVLSLDGAKLGLEVEHGK</sequence>
<name>A0A6C2UB73_PONDE</name>
<feature type="domain" description="Heparinase II/III-like C-terminal" evidence="2">
    <location>
        <begin position="507"/>
        <end position="640"/>
    </location>
</feature>
<gene>
    <name evidence="3" type="ORF">PDESU_05137</name>
</gene>
<reference evidence="3 4" key="1">
    <citation type="submission" date="2019-04" db="EMBL/GenBank/DDBJ databases">
        <authorList>
            <person name="Van Vliet M D."/>
        </authorList>
    </citation>
    <scope>NUCLEOTIDE SEQUENCE [LARGE SCALE GENOMIC DNA]</scope>
    <source>
        <strain evidence="3 4">F1</strain>
    </source>
</reference>
<evidence type="ECO:0000256" key="1">
    <source>
        <dbReference type="ARBA" id="ARBA00004196"/>
    </source>
</evidence>
<dbReference type="InterPro" id="IPR012480">
    <property type="entry name" value="Hepar_II_III_C"/>
</dbReference>
<dbReference type="AlphaFoldDB" id="A0A6C2UB73"/>
<keyword evidence="4" id="KW-1185">Reference proteome</keyword>
<dbReference type="GO" id="GO:0016829">
    <property type="term" value="F:lyase activity"/>
    <property type="evidence" value="ECO:0007669"/>
    <property type="project" value="InterPro"/>
</dbReference>
<proteinExistence type="predicted"/>
<protein>
    <recommendedName>
        <fullName evidence="2">Heparinase II/III-like C-terminal domain-containing protein</fullName>
    </recommendedName>
</protein>
<dbReference type="InterPro" id="IPR008929">
    <property type="entry name" value="Chondroitin_lyas"/>
</dbReference>
<dbReference type="GO" id="GO:0030313">
    <property type="term" value="C:cell envelope"/>
    <property type="evidence" value="ECO:0007669"/>
    <property type="project" value="UniProtKB-SubCell"/>
</dbReference>
<evidence type="ECO:0000313" key="3">
    <source>
        <dbReference type="EMBL" id="VGO16546.1"/>
    </source>
</evidence>
<dbReference type="Pfam" id="PF07940">
    <property type="entry name" value="Hepar_II_III_C"/>
    <property type="match status" value="1"/>
</dbReference>
<comment type="subcellular location">
    <subcellularLocation>
        <location evidence="1">Cell envelope</location>
    </subcellularLocation>
</comment>